<gene>
    <name evidence="2" type="ORF">GGP41_003260</name>
</gene>
<name>A0A8H6DT07_COCSA</name>
<protein>
    <submittedName>
        <fullName evidence="2">Uncharacterized protein</fullName>
    </submittedName>
</protein>
<sequence length="159" mass="17882">MSMSELPQQIILQVKASALVFYNDEMDDVEVTKPPPKPRPRPTTETDDQYQARGAGWEAQKARNPIISRPGNCMTAEYYTKNILPIYRDAYHSLVSRSDILRAHLHPDCQYNCLSGETSPKTTSSDGSKRCQRDYNTAISVQNRASKPNFGSSTLNNEP</sequence>
<evidence type="ECO:0000313" key="3">
    <source>
        <dbReference type="Proteomes" id="UP000624244"/>
    </source>
</evidence>
<dbReference type="Proteomes" id="UP000624244">
    <property type="component" value="Unassembled WGS sequence"/>
</dbReference>
<accession>A0A8H6DT07</accession>
<feature type="compositionally biased region" description="Polar residues" evidence="1">
    <location>
        <begin position="115"/>
        <end position="126"/>
    </location>
</feature>
<comment type="caution">
    <text evidence="2">The sequence shown here is derived from an EMBL/GenBank/DDBJ whole genome shotgun (WGS) entry which is preliminary data.</text>
</comment>
<reference evidence="2" key="1">
    <citation type="submission" date="2019-11" db="EMBL/GenBank/DDBJ databases">
        <title>Bipolaris sorokiniana Genome sequencing.</title>
        <authorList>
            <person name="Wang H."/>
        </authorList>
    </citation>
    <scope>NUCLEOTIDE SEQUENCE</scope>
</reference>
<proteinExistence type="predicted"/>
<feature type="compositionally biased region" description="Polar residues" evidence="1">
    <location>
        <begin position="134"/>
        <end position="159"/>
    </location>
</feature>
<evidence type="ECO:0000313" key="2">
    <source>
        <dbReference type="EMBL" id="KAF5846962.1"/>
    </source>
</evidence>
<feature type="region of interest" description="Disordered" evidence="1">
    <location>
        <begin position="27"/>
        <end position="63"/>
    </location>
</feature>
<organism evidence="2 3">
    <name type="scientific">Cochliobolus sativus</name>
    <name type="common">Common root rot and spot blotch fungus</name>
    <name type="synonym">Bipolaris sorokiniana</name>
    <dbReference type="NCBI Taxonomy" id="45130"/>
    <lineage>
        <taxon>Eukaryota</taxon>
        <taxon>Fungi</taxon>
        <taxon>Dikarya</taxon>
        <taxon>Ascomycota</taxon>
        <taxon>Pezizomycotina</taxon>
        <taxon>Dothideomycetes</taxon>
        <taxon>Pleosporomycetidae</taxon>
        <taxon>Pleosporales</taxon>
        <taxon>Pleosporineae</taxon>
        <taxon>Pleosporaceae</taxon>
        <taxon>Bipolaris</taxon>
    </lineage>
</organism>
<evidence type="ECO:0000256" key="1">
    <source>
        <dbReference type="SAM" id="MobiDB-lite"/>
    </source>
</evidence>
<dbReference type="AlphaFoldDB" id="A0A8H6DT07"/>
<feature type="region of interest" description="Disordered" evidence="1">
    <location>
        <begin position="115"/>
        <end position="159"/>
    </location>
</feature>
<dbReference type="EMBL" id="WNKQ01000014">
    <property type="protein sequence ID" value="KAF5846962.1"/>
    <property type="molecule type" value="Genomic_DNA"/>
</dbReference>